<keyword evidence="6 8" id="KW-1133">Transmembrane helix</keyword>
<dbReference type="InterPro" id="IPR036259">
    <property type="entry name" value="MFS_trans_sf"/>
</dbReference>
<dbReference type="InterPro" id="IPR024989">
    <property type="entry name" value="MFS_assoc_dom"/>
</dbReference>
<evidence type="ECO:0000256" key="8">
    <source>
        <dbReference type="SAM" id="Phobius"/>
    </source>
</evidence>
<reference evidence="10 11" key="1">
    <citation type="submission" date="2018-05" db="EMBL/GenBank/DDBJ databases">
        <title>Leucothrix arctica sp. nov., isolated from Arctic seawater.</title>
        <authorList>
            <person name="Choi A."/>
            <person name="Baek K."/>
        </authorList>
    </citation>
    <scope>NUCLEOTIDE SEQUENCE [LARGE SCALE GENOMIC DNA]</scope>
    <source>
        <strain evidence="10 11">JCM 18388</strain>
    </source>
</reference>
<dbReference type="RefSeq" id="WP_109839483.1">
    <property type="nucleotide sequence ID" value="NZ_QGKM01000079.1"/>
</dbReference>
<comment type="subcellular location">
    <subcellularLocation>
        <location evidence="1">Cell inner membrane</location>
        <topology evidence="1">Multi-pass membrane protein</topology>
    </subcellularLocation>
</comment>
<proteinExistence type="predicted"/>
<name>A0A317C2A4_9GAMM</name>
<evidence type="ECO:0000256" key="7">
    <source>
        <dbReference type="ARBA" id="ARBA00023136"/>
    </source>
</evidence>
<dbReference type="Gene3D" id="1.20.1250.20">
    <property type="entry name" value="MFS general substrate transporter like domains"/>
    <property type="match status" value="2"/>
</dbReference>
<dbReference type="InterPro" id="IPR026032">
    <property type="entry name" value="HcaT-like"/>
</dbReference>
<comment type="caution">
    <text evidence="10">The sequence shown here is derived from an EMBL/GenBank/DDBJ whole genome shotgun (WGS) entry which is preliminary data.</text>
</comment>
<protein>
    <submittedName>
        <fullName evidence="10">MFS transporter</fullName>
    </submittedName>
</protein>
<evidence type="ECO:0000313" key="10">
    <source>
        <dbReference type="EMBL" id="PWQ92668.1"/>
    </source>
</evidence>
<evidence type="ECO:0000256" key="5">
    <source>
        <dbReference type="ARBA" id="ARBA00022692"/>
    </source>
</evidence>
<keyword evidence="5 8" id="KW-0812">Transmembrane</keyword>
<keyword evidence="7 8" id="KW-0472">Membrane</keyword>
<feature type="transmembrane region" description="Helical" evidence="8">
    <location>
        <begin position="105"/>
        <end position="122"/>
    </location>
</feature>
<feature type="transmembrane region" description="Helical" evidence="8">
    <location>
        <begin position="370"/>
        <end position="388"/>
    </location>
</feature>
<accession>A0A317C2A4</accession>
<keyword evidence="3" id="KW-1003">Cell membrane</keyword>
<dbReference type="EMBL" id="QGKM01000079">
    <property type="protein sequence ID" value="PWQ92668.1"/>
    <property type="molecule type" value="Genomic_DNA"/>
</dbReference>
<dbReference type="PANTHER" id="PTHR23522:SF10">
    <property type="entry name" value="3-PHENYLPROPIONIC ACID TRANSPORTER-RELATED"/>
    <property type="match status" value="1"/>
</dbReference>
<dbReference type="SUPFAM" id="SSF103473">
    <property type="entry name" value="MFS general substrate transporter"/>
    <property type="match status" value="1"/>
</dbReference>
<feature type="domain" description="Major facilitator superfamily (MFS) profile" evidence="9">
    <location>
        <begin position="212"/>
        <end position="392"/>
    </location>
</feature>
<dbReference type="GO" id="GO:0015528">
    <property type="term" value="F:lactose:proton symporter activity"/>
    <property type="evidence" value="ECO:0007669"/>
    <property type="project" value="TreeGrafter"/>
</dbReference>
<feature type="transmembrane region" description="Helical" evidence="8">
    <location>
        <begin position="174"/>
        <end position="191"/>
    </location>
</feature>
<dbReference type="Proteomes" id="UP000245539">
    <property type="component" value="Unassembled WGS sequence"/>
</dbReference>
<dbReference type="AlphaFoldDB" id="A0A317C2A4"/>
<evidence type="ECO:0000313" key="11">
    <source>
        <dbReference type="Proteomes" id="UP000245539"/>
    </source>
</evidence>
<keyword evidence="4" id="KW-0997">Cell inner membrane</keyword>
<feature type="transmembrane region" description="Helical" evidence="8">
    <location>
        <begin position="299"/>
        <end position="319"/>
    </location>
</feature>
<dbReference type="PANTHER" id="PTHR23522">
    <property type="entry name" value="BLL5896 PROTEIN"/>
    <property type="match status" value="1"/>
</dbReference>
<dbReference type="GO" id="GO:0005886">
    <property type="term" value="C:plasma membrane"/>
    <property type="evidence" value="ECO:0007669"/>
    <property type="project" value="UniProtKB-SubCell"/>
</dbReference>
<dbReference type="OrthoDB" id="9150135at2"/>
<sequence>MKNSLSRATSQHRSRYARLSLFYFCYFAVIGVFIPYWTVYLHDVKGFSAAEIGELMAVYMLTKVAAPLVWDWATDFSDSRIRMIRLACLLTTVCFAFTYVETSYWSMMLIIIGYGSFWNAALPQMEALTLNHLGDRANRYSQIRLWGSISFILVVVLLPFVIEASGVERILDAMLILFVLMTISSLFVPNDETPDTKVVDTSRLMDVLRKPAVWVFLLACMAQISSHGAYYAFFSIYLDTHGYSRVFTGWMWALGVAGEVLIFIVMYRLIQAFGAARLFVLSLMLAAMRWIMLGAAVDYLLILIISQILHAATFGLFHASAIHLVHQYFPRKLQGRGQALYAGLSSGLGGAIGGLLAGYGWDSVGNEMTFYISAAVVAIAAGIAWVFVRESA</sequence>
<feature type="transmembrane region" description="Helical" evidence="8">
    <location>
        <begin position="143"/>
        <end position="162"/>
    </location>
</feature>
<dbReference type="Pfam" id="PF12832">
    <property type="entry name" value="MFS_1_like"/>
    <property type="match status" value="1"/>
</dbReference>
<dbReference type="InterPro" id="IPR020846">
    <property type="entry name" value="MFS_dom"/>
</dbReference>
<feature type="transmembrane region" description="Helical" evidence="8">
    <location>
        <begin position="274"/>
        <end position="293"/>
    </location>
</feature>
<feature type="transmembrane region" description="Helical" evidence="8">
    <location>
        <begin position="212"/>
        <end position="237"/>
    </location>
</feature>
<dbReference type="PIRSF" id="PIRSF004925">
    <property type="entry name" value="HcaT"/>
    <property type="match status" value="1"/>
</dbReference>
<dbReference type="NCBIfam" id="NF037955">
    <property type="entry name" value="mfs"/>
    <property type="match status" value="1"/>
</dbReference>
<organism evidence="10 11">
    <name type="scientific">Leucothrix pacifica</name>
    <dbReference type="NCBI Taxonomy" id="1247513"/>
    <lineage>
        <taxon>Bacteria</taxon>
        <taxon>Pseudomonadati</taxon>
        <taxon>Pseudomonadota</taxon>
        <taxon>Gammaproteobacteria</taxon>
        <taxon>Thiotrichales</taxon>
        <taxon>Thiotrichaceae</taxon>
        <taxon>Leucothrix</taxon>
    </lineage>
</organism>
<evidence type="ECO:0000256" key="6">
    <source>
        <dbReference type="ARBA" id="ARBA00022989"/>
    </source>
</evidence>
<feature type="transmembrane region" description="Helical" evidence="8">
    <location>
        <begin position="21"/>
        <end position="40"/>
    </location>
</feature>
<keyword evidence="11" id="KW-1185">Reference proteome</keyword>
<feature type="transmembrane region" description="Helical" evidence="8">
    <location>
        <begin position="82"/>
        <end position="99"/>
    </location>
</feature>
<dbReference type="GO" id="GO:0030395">
    <property type="term" value="F:lactose binding"/>
    <property type="evidence" value="ECO:0007669"/>
    <property type="project" value="TreeGrafter"/>
</dbReference>
<evidence type="ECO:0000256" key="4">
    <source>
        <dbReference type="ARBA" id="ARBA00022519"/>
    </source>
</evidence>
<keyword evidence="2" id="KW-0813">Transport</keyword>
<feature type="transmembrane region" description="Helical" evidence="8">
    <location>
        <begin position="52"/>
        <end position="70"/>
    </location>
</feature>
<dbReference type="PROSITE" id="PS50850">
    <property type="entry name" value="MFS"/>
    <property type="match status" value="1"/>
</dbReference>
<evidence type="ECO:0000256" key="1">
    <source>
        <dbReference type="ARBA" id="ARBA00004429"/>
    </source>
</evidence>
<evidence type="ECO:0000256" key="3">
    <source>
        <dbReference type="ARBA" id="ARBA00022475"/>
    </source>
</evidence>
<evidence type="ECO:0000256" key="2">
    <source>
        <dbReference type="ARBA" id="ARBA00022448"/>
    </source>
</evidence>
<gene>
    <name evidence="10" type="ORF">DKW60_20145</name>
</gene>
<feature type="transmembrane region" description="Helical" evidence="8">
    <location>
        <begin position="339"/>
        <end position="358"/>
    </location>
</feature>
<evidence type="ECO:0000259" key="9">
    <source>
        <dbReference type="PROSITE" id="PS50850"/>
    </source>
</evidence>
<feature type="transmembrane region" description="Helical" evidence="8">
    <location>
        <begin position="249"/>
        <end position="267"/>
    </location>
</feature>